<evidence type="ECO:0000313" key="2">
    <source>
        <dbReference type="EMBL" id="SFQ58426.1"/>
    </source>
</evidence>
<dbReference type="PROSITE" id="PS51257">
    <property type="entry name" value="PROKAR_LIPOPROTEIN"/>
    <property type="match status" value="1"/>
</dbReference>
<evidence type="ECO:0000256" key="1">
    <source>
        <dbReference type="SAM" id="Phobius"/>
    </source>
</evidence>
<gene>
    <name evidence="2" type="ORF">SAMN05216578_101213</name>
</gene>
<feature type="transmembrane region" description="Helical" evidence="1">
    <location>
        <begin position="51"/>
        <end position="71"/>
    </location>
</feature>
<feature type="transmembrane region" description="Helical" evidence="1">
    <location>
        <begin position="12"/>
        <end position="31"/>
    </location>
</feature>
<keyword evidence="1" id="KW-0472">Membrane</keyword>
<reference evidence="2 3" key="1">
    <citation type="submission" date="2016-10" db="EMBL/GenBank/DDBJ databases">
        <authorList>
            <person name="de Groot N.N."/>
        </authorList>
    </citation>
    <scope>NUCLEOTIDE SEQUENCE [LARGE SCALE GENOMIC DNA]</scope>
    <source>
        <strain evidence="2 3">JCM 18415</strain>
    </source>
</reference>
<protein>
    <submittedName>
        <fullName evidence="2">Uncharacterized protein</fullName>
    </submittedName>
</protein>
<dbReference type="Proteomes" id="UP000242815">
    <property type="component" value="Unassembled WGS sequence"/>
</dbReference>
<dbReference type="OrthoDB" id="8549814at2"/>
<dbReference type="STRING" id="1002526.SAMN05216578_101213"/>
<accession>A0A1I5ZPK7</accession>
<proteinExistence type="predicted"/>
<dbReference type="RefSeq" id="WP_090536121.1">
    <property type="nucleotide sequence ID" value="NZ_FOYD01000001.1"/>
</dbReference>
<name>A0A1I5ZPK7_9GAMM</name>
<evidence type="ECO:0000313" key="3">
    <source>
        <dbReference type="Proteomes" id="UP000242815"/>
    </source>
</evidence>
<keyword evidence="1" id="KW-1133">Transmembrane helix</keyword>
<keyword evidence="1" id="KW-0812">Transmembrane</keyword>
<organism evidence="2 3">
    <name type="scientific">Halopseudomonas formosensis</name>
    <dbReference type="NCBI Taxonomy" id="1002526"/>
    <lineage>
        <taxon>Bacteria</taxon>
        <taxon>Pseudomonadati</taxon>
        <taxon>Pseudomonadota</taxon>
        <taxon>Gammaproteobacteria</taxon>
        <taxon>Pseudomonadales</taxon>
        <taxon>Pseudomonadaceae</taxon>
        <taxon>Halopseudomonas</taxon>
    </lineage>
</organism>
<dbReference type="EMBL" id="FOYD01000001">
    <property type="protein sequence ID" value="SFQ58426.1"/>
    <property type="molecule type" value="Genomic_DNA"/>
</dbReference>
<sequence length="114" mass="12672">MRWRPHHPVHLILGLCVWSIWFVVLYGGLSVACQLTPPEPQQGPFNWLNVLLWLSTLVVVGLLLWAARVLWRAAPRAEQPLGRHIGVTSAGLYLVSAFSTLAVAMPVLFLPPCI</sequence>
<feature type="transmembrane region" description="Helical" evidence="1">
    <location>
        <begin position="92"/>
        <end position="110"/>
    </location>
</feature>
<dbReference type="AlphaFoldDB" id="A0A1I5ZPK7"/>